<dbReference type="SUPFAM" id="SSF53300">
    <property type="entry name" value="vWA-like"/>
    <property type="match status" value="1"/>
</dbReference>
<accession>A0A074SUY9</accession>
<keyword evidence="4" id="KW-1185">Reference proteome</keyword>
<feature type="compositionally biased region" description="Polar residues" evidence="1">
    <location>
        <begin position="29"/>
        <end position="41"/>
    </location>
</feature>
<dbReference type="AlphaFoldDB" id="A0A074SUY9"/>
<proteinExistence type="predicted"/>
<reference evidence="3 4" key="1">
    <citation type="submission" date="2013-12" db="EMBL/GenBank/DDBJ databases">
        <authorList>
            <person name="Cubeta M."/>
            <person name="Pakala S."/>
            <person name="Fedorova N."/>
            <person name="Thomas E."/>
            <person name="Dean R."/>
            <person name="Jabaji S."/>
            <person name="Neate S."/>
            <person name="Toda T."/>
            <person name="Tavantzis S."/>
            <person name="Vilgalys R."/>
            <person name="Bharathan N."/>
            <person name="Pakala S."/>
            <person name="Losada L.S."/>
            <person name="Zafar N."/>
            <person name="Nierman W."/>
        </authorList>
    </citation>
    <scope>NUCLEOTIDE SEQUENCE [LARGE SCALE GENOMIC DNA]</scope>
    <source>
        <strain evidence="3 4">123E</strain>
    </source>
</reference>
<dbReference type="Gene3D" id="3.40.50.410">
    <property type="entry name" value="von Willebrand factor, type A domain"/>
    <property type="match status" value="1"/>
</dbReference>
<feature type="domain" description="VWFA" evidence="2">
    <location>
        <begin position="137"/>
        <end position="332"/>
    </location>
</feature>
<evidence type="ECO:0000313" key="4">
    <source>
        <dbReference type="Proteomes" id="UP000027456"/>
    </source>
</evidence>
<dbReference type="OrthoDB" id="2142040at2759"/>
<evidence type="ECO:0000259" key="2">
    <source>
        <dbReference type="PROSITE" id="PS50234"/>
    </source>
</evidence>
<organism evidence="3 4">
    <name type="scientific">Rhizoctonia solani 123E</name>
    <dbReference type="NCBI Taxonomy" id="1423351"/>
    <lineage>
        <taxon>Eukaryota</taxon>
        <taxon>Fungi</taxon>
        <taxon>Dikarya</taxon>
        <taxon>Basidiomycota</taxon>
        <taxon>Agaricomycotina</taxon>
        <taxon>Agaricomycetes</taxon>
        <taxon>Cantharellales</taxon>
        <taxon>Ceratobasidiaceae</taxon>
        <taxon>Rhizoctonia</taxon>
    </lineage>
</organism>
<dbReference type="InterPro" id="IPR002035">
    <property type="entry name" value="VWF_A"/>
</dbReference>
<sequence>MGQNGSSASEKRRSKMHPNFPPTELGGATNYSPGRRSTVSGGPTRRHSTFGSTSQTQTTTPHRRAASSASHTVQAAHRANNIASQRNTSVPIGRNIASEPPAYSPVPETIHEAPPRRMNSAAPAGTENALELLKEYDTVFLIDDSGSMAGGLWAQAGRALAGVATVASQYDDDGIDIYFLNSKDFLQNVRSEAEVYQLFQRVQPRGSTPTGARLDMLLRAYITSIERAQQEFDSQDPEVTGIKPINYIVITDGAPSDDPESVIVAAAKRLDKGEFPLSQVGVQFVQIGSDPEATAALAELDDDLAGKYGIRDIVDTTPYTTQLDGETLIKILLGGVNKRVDRRGGGAVMR</sequence>
<dbReference type="PROSITE" id="PS50234">
    <property type="entry name" value="VWFA"/>
    <property type="match status" value="1"/>
</dbReference>
<evidence type="ECO:0000256" key="1">
    <source>
        <dbReference type="SAM" id="MobiDB-lite"/>
    </source>
</evidence>
<dbReference type="InterPro" id="IPR036465">
    <property type="entry name" value="vWFA_dom_sf"/>
</dbReference>
<comment type="caution">
    <text evidence="3">The sequence shown here is derived from an EMBL/GenBank/DDBJ whole genome shotgun (WGS) entry which is preliminary data.</text>
</comment>
<protein>
    <submittedName>
        <fullName evidence="3">von willebrand factor type A domain protein</fullName>
    </submittedName>
</protein>
<feature type="region of interest" description="Disordered" evidence="1">
    <location>
        <begin position="1"/>
        <end position="105"/>
    </location>
</feature>
<evidence type="ECO:0000313" key="3">
    <source>
        <dbReference type="EMBL" id="KEP53707.1"/>
    </source>
</evidence>
<dbReference type="HOGENOM" id="CLU_040578_1_1_1"/>
<dbReference type="STRING" id="1423351.A0A074SUY9"/>
<feature type="compositionally biased region" description="Polar residues" evidence="1">
    <location>
        <begin position="81"/>
        <end position="90"/>
    </location>
</feature>
<dbReference type="EMBL" id="AZST01000051">
    <property type="protein sequence ID" value="KEP53707.1"/>
    <property type="molecule type" value="Genomic_DNA"/>
</dbReference>
<dbReference type="PANTHER" id="PTHR34706:SF1">
    <property type="entry name" value="VWFA DOMAIN-CONTAINING PROTEIN"/>
    <property type="match status" value="1"/>
</dbReference>
<dbReference type="PANTHER" id="PTHR34706">
    <property type="entry name" value="SLR1338 PROTEIN"/>
    <property type="match status" value="1"/>
</dbReference>
<name>A0A074SUY9_9AGAM</name>
<gene>
    <name evidence="3" type="ORF">V565_027290</name>
</gene>
<dbReference type="Proteomes" id="UP000027456">
    <property type="component" value="Unassembled WGS sequence"/>
</dbReference>